<dbReference type="EMBL" id="JAEDXG010000075">
    <property type="protein sequence ID" value="MBH9702524.1"/>
    <property type="molecule type" value="Genomic_DNA"/>
</dbReference>
<gene>
    <name evidence="1" type="ORF">JAO13_39450</name>
</gene>
<organism evidence="1 2">
    <name type="scientific">Burkholderia cepacia</name>
    <name type="common">Pseudomonas cepacia</name>
    <dbReference type="NCBI Taxonomy" id="292"/>
    <lineage>
        <taxon>Bacteria</taxon>
        <taxon>Pseudomonadati</taxon>
        <taxon>Pseudomonadota</taxon>
        <taxon>Betaproteobacteria</taxon>
        <taxon>Burkholderiales</taxon>
        <taxon>Burkholderiaceae</taxon>
        <taxon>Burkholderia</taxon>
        <taxon>Burkholderia cepacia complex</taxon>
    </lineage>
</organism>
<proteinExistence type="predicted"/>
<evidence type="ECO:0000313" key="2">
    <source>
        <dbReference type="Proteomes" id="UP000645612"/>
    </source>
</evidence>
<dbReference type="RefSeq" id="WP_182670498.1">
    <property type="nucleotide sequence ID" value="NZ_JAEDXF010000056.1"/>
</dbReference>
<comment type="caution">
    <text evidence="1">The sequence shown here is derived from an EMBL/GenBank/DDBJ whole genome shotgun (WGS) entry which is preliminary data.</text>
</comment>
<reference evidence="1" key="1">
    <citation type="submission" date="2020-12" db="EMBL/GenBank/DDBJ databases">
        <title>Burkholderia cepacia complex in Mexico.</title>
        <authorList>
            <person name="Estrada P."/>
        </authorList>
    </citation>
    <scope>NUCLEOTIDE SEQUENCE</scope>
    <source>
        <strain evidence="1">871</strain>
    </source>
</reference>
<dbReference type="AlphaFoldDB" id="A0A8I1B735"/>
<dbReference type="Proteomes" id="UP000645612">
    <property type="component" value="Unassembled WGS sequence"/>
</dbReference>
<protein>
    <submittedName>
        <fullName evidence="1">Uncharacterized protein</fullName>
    </submittedName>
</protein>
<evidence type="ECO:0000313" key="1">
    <source>
        <dbReference type="EMBL" id="MBH9702524.1"/>
    </source>
</evidence>
<name>A0A8I1B735_BURCE</name>
<sequence length="224" mass="24146">MNDGNYNSGGSLSHLSDETRCEAMQSVLMLSAVRPTTGATPVHRTLLNDASLATELGWAFQRKTGYATSAIALTVPPDDRPRITRFLAASGASAAILLIDARKLGRSHPSCDWDTLLLRVRNRFADDGVVLFAVVTVPARGARFSSILSEGWARVATWRVKRFAKEDGIGFLGTVAQDGSASMGNATQSMSTRIAAFVASRLSSTMFFCCDAFRIGSSRIDYKV</sequence>
<accession>A0A8I1B735</accession>